<dbReference type="PANTHER" id="PTHR15583">
    <property type="entry name" value="INTERLEUKIN-17 RECEPTOR"/>
    <property type="match status" value="1"/>
</dbReference>
<dbReference type="Gene3D" id="3.40.50.11530">
    <property type="match status" value="1"/>
</dbReference>
<evidence type="ECO:0000313" key="12">
    <source>
        <dbReference type="Proteomes" id="UP000472264"/>
    </source>
</evidence>
<protein>
    <submittedName>
        <fullName evidence="11">Uncharacterized LOC115044123</fullName>
    </submittedName>
</protein>
<dbReference type="InParanoid" id="A0A665T7J6"/>
<evidence type="ECO:0000256" key="7">
    <source>
        <dbReference type="ARBA" id="ARBA00023180"/>
    </source>
</evidence>
<evidence type="ECO:0000256" key="8">
    <source>
        <dbReference type="SAM" id="Phobius"/>
    </source>
</evidence>
<dbReference type="GO" id="GO:0030368">
    <property type="term" value="F:interleukin-17 receptor activity"/>
    <property type="evidence" value="ECO:0007669"/>
    <property type="project" value="InterPro"/>
</dbReference>
<evidence type="ECO:0000256" key="5">
    <source>
        <dbReference type="ARBA" id="ARBA00023136"/>
    </source>
</evidence>
<evidence type="ECO:0000256" key="6">
    <source>
        <dbReference type="ARBA" id="ARBA00023170"/>
    </source>
</evidence>
<evidence type="ECO:0000256" key="2">
    <source>
        <dbReference type="ARBA" id="ARBA00022692"/>
    </source>
</evidence>
<feature type="transmembrane region" description="Helical" evidence="8">
    <location>
        <begin position="395"/>
        <end position="416"/>
    </location>
</feature>
<evidence type="ECO:0000256" key="3">
    <source>
        <dbReference type="ARBA" id="ARBA00022729"/>
    </source>
</evidence>
<reference evidence="11" key="3">
    <citation type="submission" date="2025-09" db="UniProtKB">
        <authorList>
            <consortium name="Ensembl"/>
        </authorList>
    </citation>
    <scope>IDENTIFICATION</scope>
</reference>
<evidence type="ECO:0000313" key="11">
    <source>
        <dbReference type="Ensembl" id="ENSENLP00000002663.1"/>
    </source>
</evidence>
<accession>A0A665T7J6</accession>
<dbReference type="AlphaFoldDB" id="A0A665T7J6"/>
<gene>
    <name evidence="11" type="primary">il17rc</name>
</gene>
<keyword evidence="5 8" id="KW-0472">Membrane</keyword>
<dbReference type="OMA" id="RTEEWMH"/>
<proteinExistence type="predicted"/>
<reference evidence="11" key="2">
    <citation type="submission" date="2025-08" db="UniProtKB">
        <authorList>
            <consortium name="Ensembl"/>
        </authorList>
    </citation>
    <scope>IDENTIFICATION</scope>
</reference>
<dbReference type="InterPro" id="IPR013568">
    <property type="entry name" value="SEFIR_dom"/>
</dbReference>
<keyword evidence="6" id="KW-0675">Receptor</keyword>
<keyword evidence="12" id="KW-1185">Reference proteome</keyword>
<dbReference type="OrthoDB" id="9949622at2759"/>
<dbReference type="PROSITE" id="PS51534">
    <property type="entry name" value="SEFIR"/>
    <property type="match status" value="1"/>
</dbReference>
<evidence type="ECO:0000256" key="1">
    <source>
        <dbReference type="ARBA" id="ARBA00004479"/>
    </source>
</evidence>
<organism evidence="11 12">
    <name type="scientific">Echeneis naucrates</name>
    <name type="common">Live sharksucker</name>
    <dbReference type="NCBI Taxonomy" id="173247"/>
    <lineage>
        <taxon>Eukaryota</taxon>
        <taxon>Metazoa</taxon>
        <taxon>Chordata</taxon>
        <taxon>Craniata</taxon>
        <taxon>Vertebrata</taxon>
        <taxon>Euteleostomi</taxon>
        <taxon>Actinopterygii</taxon>
        <taxon>Neopterygii</taxon>
        <taxon>Teleostei</taxon>
        <taxon>Neoteleostei</taxon>
        <taxon>Acanthomorphata</taxon>
        <taxon>Carangaria</taxon>
        <taxon>Carangiformes</taxon>
        <taxon>Echeneidae</taxon>
        <taxon>Echeneis</taxon>
    </lineage>
</organism>
<keyword evidence="7" id="KW-0325">Glycoprotein</keyword>
<reference evidence="11" key="1">
    <citation type="submission" date="2021-04" db="EMBL/GenBank/DDBJ databases">
        <authorList>
            <consortium name="Wellcome Sanger Institute Data Sharing"/>
        </authorList>
    </citation>
    <scope>NUCLEOTIDE SEQUENCE [LARGE SCALE GENOMIC DNA]</scope>
</reference>
<dbReference type="Proteomes" id="UP000472264">
    <property type="component" value="Chromosome 5"/>
</dbReference>
<sequence>MLLPGWLWWISLSVTLLTCSLEMSGHDRDEVICSQGFSECTMKDDIPFLPDSDAVVVRNLTAYFQLWAKSNESCTLCLVIDAELNIHLDNNMQDEGSSGLGDEDDIELMRNPKASITVCYHTPSTMPSCKKVEFKVNLTALTDHNQAKVSMVIFEPSGVSFNSQVFVYPYELPNLKQNIFTPSLEKVCSLSGKECVQECRVPTLNISVDKEMNYVELLFDGDSSLPSLCLQYEQNGACQNWMKRTIPLYSVTHCTCLQAWYDQHYVRSGKCPFRNMDGELLELSQRNVWENVSVSVNQGHSNNWGSMLLWSLSAPCRLEGEVWPCHKENSCKEMKGFRQQLENGTWRQNSKGLWEKKGRFKGIDLQRSPCLMVKIKGMGHAQGPFCFNNTDRWRWSLLVVGVILIVSLTVLACYLLHDFVKKWAWSWRHGKFVKIGGKGHVVLLSPPDSEDDVSEIVCQLGSLLCNKGFNVTVDQWSRKEQCSVGPLPWLHSQLLEIDSRGGKVVVVLSRKAVERTEEWMHHHKEVNKTNWEDKSLPQTCSPYSDLFAASLCIINAYKQLGGSTERFLLVKFDSHSSSDRSLPEPLQGLPLFQLPSQTQALLTELTVGQAGTLWTKTWTGWKWSSSDKWTEKTKKGRHEAPCKYLGVEKNFETEPLKNP</sequence>
<evidence type="ECO:0000259" key="10">
    <source>
        <dbReference type="PROSITE" id="PS51534"/>
    </source>
</evidence>
<dbReference type="InterPro" id="IPR039465">
    <property type="entry name" value="IL-17_rcpt-like"/>
</dbReference>
<keyword evidence="2 8" id="KW-0812">Transmembrane</keyword>
<dbReference type="Ensembl" id="ENSENLT00000002844.1">
    <property type="protein sequence ID" value="ENSENLP00000002663.1"/>
    <property type="gene ID" value="ENSENLG00000001342.1"/>
</dbReference>
<comment type="subcellular location">
    <subcellularLocation>
        <location evidence="1">Membrane</location>
        <topology evidence="1">Single-pass type I membrane protein</topology>
    </subcellularLocation>
</comment>
<feature type="chain" id="PRO_5025618024" evidence="9">
    <location>
        <begin position="21"/>
        <end position="659"/>
    </location>
</feature>
<feature type="signal peptide" evidence="9">
    <location>
        <begin position="1"/>
        <end position="20"/>
    </location>
</feature>
<dbReference type="GO" id="GO:0016020">
    <property type="term" value="C:membrane"/>
    <property type="evidence" value="ECO:0007669"/>
    <property type="project" value="UniProtKB-SubCell"/>
</dbReference>
<dbReference type="PANTHER" id="PTHR15583:SF12">
    <property type="entry name" value="INTERLEUKIN-17 RECEPTOR C"/>
    <property type="match status" value="1"/>
</dbReference>
<evidence type="ECO:0000256" key="9">
    <source>
        <dbReference type="SAM" id="SignalP"/>
    </source>
</evidence>
<name>A0A665T7J6_ECHNA</name>
<keyword evidence="3 9" id="KW-0732">Signal</keyword>
<evidence type="ECO:0000256" key="4">
    <source>
        <dbReference type="ARBA" id="ARBA00022989"/>
    </source>
</evidence>
<feature type="domain" description="SEFIR" evidence="10">
    <location>
        <begin position="438"/>
        <end position="603"/>
    </location>
</feature>
<keyword evidence="4 8" id="KW-1133">Transmembrane helix</keyword>
<dbReference type="Pfam" id="PF08357">
    <property type="entry name" value="SEFIR"/>
    <property type="match status" value="1"/>
</dbReference>